<dbReference type="Pfam" id="PF00990">
    <property type="entry name" value="GGDEF"/>
    <property type="match status" value="1"/>
</dbReference>
<dbReference type="CDD" id="cd01949">
    <property type="entry name" value="GGDEF"/>
    <property type="match status" value="1"/>
</dbReference>
<dbReference type="Gene3D" id="3.30.70.270">
    <property type="match status" value="1"/>
</dbReference>
<name>A0A3B1CZC9_9ZZZZ</name>
<dbReference type="PROSITE" id="PS50113">
    <property type="entry name" value="PAC"/>
    <property type="match status" value="1"/>
</dbReference>
<sequence length="472" mass="54203">MKERWQNEQQKAEAIAMAVEQTADHVVITDKDGIIEYVNSSFEDTTGYTAEEALGNTPRILKSGKHSKEFYQDLWNIVLSGNSYRGVITNKKKNGELYYADQTITAIKNDEGKITHFVAVWKDITERIIEQEKSIKLKITLEVEKLKLEQILDFDERITAITNIDELVDFVVEKASRILKVDKCSLMLLDEDTGELCIKSAKGLDSEIIKQTRAYIGFDIAGFVVREGEPILVKDIETDARFHRNNKPTYHSKSFLSVPIQLEDKVMGVVNVTDKVSAEGDVFTDFDLKIFCTIVRQAAVAIENSQLYKELKYLVMTDPLTNLYNYRHFMRTLDAEIERVKYFKHALCLLLMDMDDFKLYNDCFGRLEGDALLKKIGKVLEEEVRKVDIVCRYAADEFVVILPEVTILEAVNVAEKIRQRVENIDLKKKMMMSIGVVQYREGMTRHDVLLKANTFLSEAKKNGKNRVFSLKK</sequence>
<dbReference type="InterPro" id="IPR000160">
    <property type="entry name" value="GGDEF_dom"/>
</dbReference>
<dbReference type="InterPro" id="IPR035965">
    <property type="entry name" value="PAS-like_dom_sf"/>
</dbReference>
<dbReference type="SUPFAM" id="SSF55785">
    <property type="entry name" value="PYP-like sensor domain (PAS domain)"/>
    <property type="match status" value="1"/>
</dbReference>
<dbReference type="SMART" id="SM00091">
    <property type="entry name" value="PAS"/>
    <property type="match status" value="1"/>
</dbReference>
<dbReference type="SMART" id="SM00065">
    <property type="entry name" value="GAF"/>
    <property type="match status" value="1"/>
</dbReference>
<dbReference type="PROSITE" id="PS50887">
    <property type="entry name" value="GGDEF"/>
    <property type="match status" value="1"/>
</dbReference>
<evidence type="ECO:0000259" key="3">
    <source>
        <dbReference type="PROSITE" id="PS50887"/>
    </source>
</evidence>
<dbReference type="Gene3D" id="3.30.450.20">
    <property type="entry name" value="PAS domain"/>
    <property type="match status" value="1"/>
</dbReference>
<accession>A0A3B1CZC9</accession>
<dbReference type="EMBL" id="UOGJ01000037">
    <property type="protein sequence ID" value="VAX35209.1"/>
    <property type="molecule type" value="Genomic_DNA"/>
</dbReference>
<evidence type="ECO:0000259" key="1">
    <source>
        <dbReference type="PROSITE" id="PS50112"/>
    </source>
</evidence>
<protein>
    <submittedName>
        <fullName evidence="4">Uncharacterized protein</fullName>
    </submittedName>
</protein>
<dbReference type="PANTHER" id="PTHR46663:SF3">
    <property type="entry name" value="SLL0267 PROTEIN"/>
    <property type="match status" value="1"/>
</dbReference>
<dbReference type="CDD" id="cd00130">
    <property type="entry name" value="PAS"/>
    <property type="match status" value="1"/>
</dbReference>
<feature type="domain" description="GGDEF" evidence="3">
    <location>
        <begin position="345"/>
        <end position="472"/>
    </location>
</feature>
<dbReference type="InterPro" id="IPR000014">
    <property type="entry name" value="PAS"/>
</dbReference>
<dbReference type="FunFam" id="3.30.70.270:FF:000001">
    <property type="entry name" value="Diguanylate cyclase domain protein"/>
    <property type="match status" value="1"/>
</dbReference>
<dbReference type="InterPro" id="IPR001610">
    <property type="entry name" value="PAC"/>
</dbReference>
<dbReference type="PROSITE" id="PS50112">
    <property type="entry name" value="PAS"/>
    <property type="match status" value="1"/>
</dbReference>
<dbReference type="Pfam" id="PF13185">
    <property type="entry name" value="GAF_2"/>
    <property type="match status" value="1"/>
</dbReference>
<dbReference type="SUPFAM" id="SSF55781">
    <property type="entry name" value="GAF domain-like"/>
    <property type="match status" value="1"/>
</dbReference>
<dbReference type="Gene3D" id="3.30.450.40">
    <property type="match status" value="1"/>
</dbReference>
<dbReference type="SMART" id="SM00267">
    <property type="entry name" value="GGDEF"/>
    <property type="match status" value="1"/>
</dbReference>
<evidence type="ECO:0000313" key="4">
    <source>
        <dbReference type="EMBL" id="VAX35209.1"/>
    </source>
</evidence>
<feature type="domain" description="PAS" evidence="1">
    <location>
        <begin position="11"/>
        <end position="57"/>
    </location>
</feature>
<proteinExistence type="predicted"/>
<dbReference type="InterPro" id="IPR043128">
    <property type="entry name" value="Rev_trsase/Diguanyl_cyclase"/>
</dbReference>
<dbReference type="AlphaFoldDB" id="A0A3B1CZC9"/>
<dbReference type="InterPro" id="IPR003018">
    <property type="entry name" value="GAF"/>
</dbReference>
<organism evidence="4">
    <name type="scientific">hydrothermal vent metagenome</name>
    <dbReference type="NCBI Taxonomy" id="652676"/>
    <lineage>
        <taxon>unclassified sequences</taxon>
        <taxon>metagenomes</taxon>
        <taxon>ecological metagenomes</taxon>
    </lineage>
</organism>
<dbReference type="InterPro" id="IPR029016">
    <property type="entry name" value="GAF-like_dom_sf"/>
</dbReference>
<dbReference type="InterPro" id="IPR029787">
    <property type="entry name" value="Nucleotide_cyclase"/>
</dbReference>
<dbReference type="SMART" id="SM00086">
    <property type="entry name" value="PAC"/>
    <property type="match status" value="1"/>
</dbReference>
<feature type="domain" description="PAC" evidence="2">
    <location>
        <begin position="82"/>
        <end position="136"/>
    </location>
</feature>
<dbReference type="PANTHER" id="PTHR46663">
    <property type="entry name" value="DIGUANYLATE CYCLASE DGCT-RELATED"/>
    <property type="match status" value="1"/>
</dbReference>
<dbReference type="NCBIfam" id="TIGR00254">
    <property type="entry name" value="GGDEF"/>
    <property type="match status" value="1"/>
</dbReference>
<gene>
    <name evidence="4" type="ORF">MNBD_UNCLBAC01-231</name>
</gene>
<reference evidence="4" key="1">
    <citation type="submission" date="2018-06" db="EMBL/GenBank/DDBJ databases">
        <authorList>
            <person name="Zhirakovskaya E."/>
        </authorList>
    </citation>
    <scope>NUCLEOTIDE SEQUENCE</scope>
</reference>
<dbReference type="InterPro" id="IPR052163">
    <property type="entry name" value="DGC-Regulatory_Protein"/>
</dbReference>
<dbReference type="SUPFAM" id="SSF55073">
    <property type="entry name" value="Nucleotide cyclase"/>
    <property type="match status" value="1"/>
</dbReference>
<evidence type="ECO:0000259" key="2">
    <source>
        <dbReference type="PROSITE" id="PS50113"/>
    </source>
</evidence>
<dbReference type="InterPro" id="IPR000700">
    <property type="entry name" value="PAS-assoc_C"/>
</dbReference>
<dbReference type="Pfam" id="PF13426">
    <property type="entry name" value="PAS_9"/>
    <property type="match status" value="1"/>
</dbReference>
<dbReference type="NCBIfam" id="TIGR00229">
    <property type="entry name" value="sensory_box"/>
    <property type="match status" value="1"/>
</dbReference>